<accession>A0A6A6AU40</accession>
<keyword evidence="2" id="KW-1185">Reference proteome</keyword>
<evidence type="ECO:0000313" key="1">
    <source>
        <dbReference type="EMBL" id="KAF2134357.1"/>
    </source>
</evidence>
<dbReference type="RefSeq" id="XP_033528744.1">
    <property type="nucleotide sequence ID" value="XM_033673317.1"/>
</dbReference>
<proteinExistence type="predicted"/>
<evidence type="ECO:0000313" key="2">
    <source>
        <dbReference type="Proteomes" id="UP000799771"/>
    </source>
</evidence>
<dbReference type="Proteomes" id="UP000799771">
    <property type="component" value="Unassembled WGS sequence"/>
</dbReference>
<gene>
    <name evidence="1" type="ORF">P153DRAFT_64</name>
</gene>
<name>A0A6A6AU40_9PLEO</name>
<protein>
    <submittedName>
        <fullName evidence="1">Uncharacterized protein</fullName>
    </submittedName>
</protein>
<dbReference type="AlphaFoldDB" id="A0A6A6AU40"/>
<reference evidence="1" key="1">
    <citation type="journal article" date="2020" name="Stud. Mycol.">
        <title>101 Dothideomycetes genomes: a test case for predicting lifestyles and emergence of pathogens.</title>
        <authorList>
            <person name="Haridas S."/>
            <person name="Albert R."/>
            <person name="Binder M."/>
            <person name="Bloem J."/>
            <person name="Labutti K."/>
            <person name="Salamov A."/>
            <person name="Andreopoulos B."/>
            <person name="Baker S."/>
            <person name="Barry K."/>
            <person name="Bills G."/>
            <person name="Bluhm B."/>
            <person name="Cannon C."/>
            <person name="Castanera R."/>
            <person name="Culley D."/>
            <person name="Daum C."/>
            <person name="Ezra D."/>
            <person name="Gonzalez J."/>
            <person name="Henrissat B."/>
            <person name="Kuo A."/>
            <person name="Liang C."/>
            <person name="Lipzen A."/>
            <person name="Lutzoni F."/>
            <person name="Magnuson J."/>
            <person name="Mondo S."/>
            <person name="Nolan M."/>
            <person name="Ohm R."/>
            <person name="Pangilinan J."/>
            <person name="Park H.-J."/>
            <person name="Ramirez L."/>
            <person name="Alfaro M."/>
            <person name="Sun H."/>
            <person name="Tritt A."/>
            <person name="Yoshinaga Y."/>
            <person name="Zwiers L.-H."/>
            <person name="Turgeon B."/>
            <person name="Goodwin S."/>
            <person name="Spatafora J."/>
            <person name="Crous P."/>
            <person name="Grigoriev I."/>
        </authorList>
    </citation>
    <scope>NUCLEOTIDE SEQUENCE</scope>
    <source>
        <strain evidence="1">CBS 119687</strain>
    </source>
</reference>
<sequence>MNPRDFTNHLQKEGDCELQTVAQFSSTQDRRYADYTIQRSLPPPHNSRIHLMPDNEVDSQHRLLRPFSCSETLAHGTGCFGGYNSDCSQCQNYALSTDTARRGKVQESESQKADIFELSGGEQPSLPITPRVLPGAEYPTEDTIDLLGSIRNTIKAIKDAQDRLIEKRVSVELEKHNIDSLWEHILTLHFSQAKAETPHVSHEEFIQQLHNDGLTHIVPHAKRLDSTANYAVAPTLDPKKKRCRVGRPKGKILRADQGDNLARRLCCMHNDAEGFRLQVETYGKEPMVCYPTNQRDEME</sequence>
<dbReference type="OrthoDB" id="3662689at2759"/>
<organism evidence="1 2">
    <name type="scientific">Dothidotthia symphoricarpi CBS 119687</name>
    <dbReference type="NCBI Taxonomy" id="1392245"/>
    <lineage>
        <taxon>Eukaryota</taxon>
        <taxon>Fungi</taxon>
        <taxon>Dikarya</taxon>
        <taxon>Ascomycota</taxon>
        <taxon>Pezizomycotina</taxon>
        <taxon>Dothideomycetes</taxon>
        <taxon>Pleosporomycetidae</taxon>
        <taxon>Pleosporales</taxon>
        <taxon>Dothidotthiaceae</taxon>
        <taxon>Dothidotthia</taxon>
    </lineage>
</organism>
<dbReference type="EMBL" id="ML977497">
    <property type="protein sequence ID" value="KAF2134357.1"/>
    <property type="molecule type" value="Genomic_DNA"/>
</dbReference>
<dbReference type="GeneID" id="54413749"/>